<feature type="transmembrane region" description="Helical" evidence="1">
    <location>
        <begin position="108"/>
        <end position="135"/>
    </location>
</feature>
<name>A0AAE9IV07_CAEBR</name>
<keyword evidence="1" id="KW-0472">Membrane</keyword>
<feature type="transmembrane region" description="Helical" evidence="1">
    <location>
        <begin position="71"/>
        <end position="88"/>
    </location>
</feature>
<evidence type="ECO:0000313" key="3">
    <source>
        <dbReference type="Proteomes" id="UP000827892"/>
    </source>
</evidence>
<dbReference type="InterPro" id="IPR035979">
    <property type="entry name" value="RBD_domain_sf"/>
</dbReference>
<keyword evidence="1" id="KW-1133">Transmembrane helix</keyword>
<sequence>MRASSKNKKSEELVDAIAPEVRLEDVEDDAKSLFDRQLDKREPDLFFEADSNVRGILAFFIFYGLKIYNKLYLSLLYLCLLFYFGWEVRSVKMEWSKHRIAVTSHERLFHFVDFGLLIFQTIVLFPILVGGYYLIRHVRRKSTFSEISKRNENFEKEARLLKARMKNFKFWKKTRHVNASPSPTPSVTQKPSSQSGWDYWARVYSEDSQNSAPSRDVRVSDMLSSDTLVRAKLLFLNVPGLPTAHKNIILNLIKKEIREDISIQDVVVVPPGKWFLNFYRPEDALKVFKVFNGFNYRGHTLVVRFCYPDGTYGDETALTELVQCSNNAKGRLFEQREIVQDTLSSECWTIAEYEVLQKFETELVNLLKTHAYLPYHNVLQSMRTLFSNRIPSATSSIFISEALTQWPTGFIRMFNRNVKVVSNTMCLSTSSYYTQRIHDSAMEGGCSVHRNSWEPMVPEDIRSDIQLIQYIHSFLGHFGPQNIDIDAPIRILAQSLRGTWPKSAEELASLLTDISSGVAIVNRVLYLSSNPVHHEKIIDNLATYQDDCTDVYFLPLSSLDGQKLMIVDVEDL</sequence>
<organism evidence="2 3">
    <name type="scientific">Caenorhabditis briggsae</name>
    <dbReference type="NCBI Taxonomy" id="6238"/>
    <lineage>
        <taxon>Eukaryota</taxon>
        <taxon>Metazoa</taxon>
        <taxon>Ecdysozoa</taxon>
        <taxon>Nematoda</taxon>
        <taxon>Chromadorea</taxon>
        <taxon>Rhabditida</taxon>
        <taxon>Rhabditina</taxon>
        <taxon>Rhabditomorpha</taxon>
        <taxon>Rhabditoidea</taxon>
        <taxon>Rhabditidae</taxon>
        <taxon>Peloderinae</taxon>
        <taxon>Caenorhabditis</taxon>
    </lineage>
</organism>
<dbReference type="SUPFAM" id="SSF54928">
    <property type="entry name" value="RNA-binding domain, RBD"/>
    <property type="match status" value="1"/>
</dbReference>
<evidence type="ECO:0000256" key="1">
    <source>
        <dbReference type="SAM" id="Phobius"/>
    </source>
</evidence>
<gene>
    <name evidence="2" type="ORF">L3Y34_018589</name>
</gene>
<dbReference type="GO" id="GO:0003676">
    <property type="term" value="F:nucleic acid binding"/>
    <property type="evidence" value="ECO:0007669"/>
    <property type="project" value="InterPro"/>
</dbReference>
<keyword evidence="1" id="KW-0812">Transmembrane</keyword>
<dbReference type="AlphaFoldDB" id="A0AAE9IV07"/>
<proteinExistence type="predicted"/>
<dbReference type="Proteomes" id="UP000827892">
    <property type="component" value="Chromosome II"/>
</dbReference>
<evidence type="ECO:0000313" key="2">
    <source>
        <dbReference type="EMBL" id="ULU06898.1"/>
    </source>
</evidence>
<dbReference type="EMBL" id="CP090892">
    <property type="protein sequence ID" value="ULU06898.1"/>
    <property type="molecule type" value="Genomic_DNA"/>
</dbReference>
<protein>
    <submittedName>
        <fullName evidence="2">Uncharacterized protein</fullName>
    </submittedName>
</protein>
<reference evidence="2 3" key="1">
    <citation type="submission" date="2022-05" db="EMBL/GenBank/DDBJ databases">
        <title>Chromosome-level reference genomes for two strains of Caenorhabditis briggsae: an improved platform for comparative genomics.</title>
        <authorList>
            <person name="Stevens L."/>
            <person name="Andersen E.C."/>
        </authorList>
    </citation>
    <scope>NUCLEOTIDE SEQUENCE [LARGE SCALE GENOMIC DNA]</scope>
    <source>
        <strain evidence="2">QX1410_ONT</strain>
        <tissue evidence="2">Whole-organism</tissue>
    </source>
</reference>
<accession>A0AAE9IV07</accession>